<name>A0ACC1HC35_9FUNG</name>
<organism evidence="1 2">
    <name type="scientific">Spiromyces aspiralis</name>
    <dbReference type="NCBI Taxonomy" id="68401"/>
    <lineage>
        <taxon>Eukaryota</taxon>
        <taxon>Fungi</taxon>
        <taxon>Fungi incertae sedis</taxon>
        <taxon>Zoopagomycota</taxon>
        <taxon>Kickxellomycotina</taxon>
        <taxon>Kickxellomycetes</taxon>
        <taxon>Kickxellales</taxon>
        <taxon>Kickxellaceae</taxon>
        <taxon>Spiromyces</taxon>
    </lineage>
</organism>
<comment type="caution">
    <text evidence="1">The sequence shown here is derived from an EMBL/GenBank/DDBJ whole genome shotgun (WGS) entry which is preliminary data.</text>
</comment>
<protein>
    <submittedName>
        <fullName evidence="1">Repair protein PSO2 SNM1</fullName>
    </submittedName>
</protein>
<evidence type="ECO:0000313" key="1">
    <source>
        <dbReference type="EMBL" id="KAJ1673896.1"/>
    </source>
</evidence>
<proteinExistence type="predicted"/>
<sequence>MQAYLEDLKSKIAAATATTTGRRCNLVAIKPTGWTFGSHRKQEHHQASPVDVMLADPLPTPEGSSSKPDRSYHDQLLDCVLPPHTQRGFDVANIRPFGHSSELTIFPVPYSEHSSYRELAAFVCSLPVDEVISTVPTSSLEATSNMQRL</sequence>
<gene>
    <name evidence="1" type="primary">pso2</name>
    <name evidence="1" type="ORF">EV182_004358</name>
</gene>
<evidence type="ECO:0000313" key="2">
    <source>
        <dbReference type="Proteomes" id="UP001145114"/>
    </source>
</evidence>
<keyword evidence="2" id="KW-1185">Reference proteome</keyword>
<reference evidence="1" key="1">
    <citation type="submission" date="2022-06" db="EMBL/GenBank/DDBJ databases">
        <title>Phylogenomic reconstructions and comparative analyses of Kickxellomycotina fungi.</title>
        <authorList>
            <person name="Reynolds N.K."/>
            <person name="Stajich J.E."/>
            <person name="Barry K."/>
            <person name="Grigoriev I.V."/>
            <person name="Crous P."/>
            <person name="Smith M.E."/>
        </authorList>
    </citation>
    <scope>NUCLEOTIDE SEQUENCE</scope>
    <source>
        <strain evidence="1">RSA 2271</strain>
    </source>
</reference>
<dbReference type="Proteomes" id="UP001145114">
    <property type="component" value="Unassembled WGS sequence"/>
</dbReference>
<accession>A0ACC1HC35</accession>
<dbReference type="EMBL" id="JAMZIH010006462">
    <property type="protein sequence ID" value="KAJ1673896.1"/>
    <property type="molecule type" value="Genomic_DNA"/>
</dbReference>
<feature type="non-terminal residue" evidence="1">
    <location>
        <position position="149"/>
    </location>
</feature>